<protein>
    <submittedName>
        <fullName evidence="1">Uncharacterized protein</fullName>
    </submittedName>
</protein>
<dbReference type="HOGENOM" id="CLU_1594856_0_0_1"/>
<dbReference type="EMBL" id="AHHD01000263">
    <property type="protein sequence ID" value="EKG16725.1"/>
    <property type="molecule type" value="Genomic_DNA"/>
</dbReference>
<sequence>MHDEGRKRGSFVTYYALSKLTDSQHKPKLTTTAYLVTGYERRGRGSVHNASSGRGKRPIAAYECPFKRAKLSITLYLDISYLFANGVPLKGRSNVKIVKTRCGVVDLFENELHETKWRHCMMIESFHHFTQWDKFIKNHLEGRSEALFVRLELGEFEGTPWLALKVT</sequence>
<reference evidence="1 2" key="1">
    <citation type="journal article" date="2012" name="BMC Genomics">
        <title>Tools to kill: Genome of one of the most destructive plant pathogenic fungi Macrophomina phaseolina.</title>
        <authorList>
            <person name="Islam M.S."/>
            <person name="Haque M.S."/>
            <person name="Islam M.M."/>
            <person name="Emdad E.M."/>
            <person name="Halim A."/>
            <person name="Hossen Q.M.M."/>
            <person name="Hossain M.Z."/>
            <person name="Ahmed B."/>
            <person name="Rahim S."/>
            <person name="Rahman M.S."/>
            <person name="Alam M.M."/>
            <person name="Hou S."/>
            <person name="Wan X."/>
            <person name="Saito J.A."/>
            <person name="Alam M."/>
        </authorList>
    </citation>
    <scope>NUCLEOTIDE SEQUENCE [LARGE SCALE GENOMIC DNA]</scope>
    <source>
        <strain evidence="1 2">MS6</strain>
    </source>
</reference>
<accession>K2SIR1</accession>
<evidence type="ECO:0000313" key="1">
    <source>
        <dbReference type="EMBL" id="EKG16725.1"/>
    </source>
</evidence>
<dbReference type="Proteomes" id="UP000007129">
    <property type="component" value="Unassembled WGS sequence"/>
</dbReference>
<dbReference type="AlphaFoldDB" id="K2SIR1"/>
<evidence type="ECO:0000313" key="2">
    <source>
        <dbReference type="Proteomes" id="UP000007129"/>
    </source>
</evidence>
<dbReference type="InParanoid" id="K2SIR1"/>
<dbReference type="VEuPathDB" id="FungiDB:MPH_06066"/>
<organism evidence="1 2">
    <name type="scientific">Macrophomina phaseolina (strain MS6)</name>
    <name type="common">Charcoal rot fungus</name>
    <dbReference type="NCBI Taxonomy" id="1126212"/>
    <lineage>
        <taxon>Eukaryota</taxon>
        <taxon>Fungi</taxon>
        <taxon>Dikarya</taxon>
        <taxon>Ascomycota</taxon>
        <taxon>Pezizomycotina</taxon>
        <taxon>Dothideomycetes</taxon>
        <taxon>Dothideomycetes incertae sedis</taxon>
        <taxon>Botryosphaeriales</taxon>
        <taxon>Botryosphaeriaceae</taxon>
        <taxon>Macrophomina</taxon>
    </lineage>
</organism>
<name>K2SIR1_MACPH</name>
<gene>
    <name evidence="1" type="ORF">MPH_06066</name>
</gene>
<proteinExistence type="predicted"/>
<comment type="caution">
    <text evidence="1">The sequence shown here is derived from an EMBL/GenBank/DDBJ whole genome shotgun (WGS) entry which is preliminary data.</text>
</comment>